<evidence type="ECO:0000313" key="3">
    <source>
        <dbReference type="Proteomes" id="UP000231564"/>
    </source>
</evidence>
<organism evidence="2 3">
    <name type="scientific">Tenacibaculum maritimum NCIMB 2154</name>
    <dbReference type="NCBI Taxonomy" id="1349785"/>
    <lineage>
        <taxon>Bacteria</taxon>
        <taxon>Pseudomonadati</taxon>
        <taxon>Bacteroidota</taxon>
        <taxon>Flavobacteriia</taxon>
        <taxon>Flavobacteriales</taxon>
        <taxon>Flavobacteriaceae</taxon>
        <taxon>Tenacibaculum</taxon>
    </lineage>
</organism>
<dbReference type="GeneID" id="47722595"/>
<dbReference type="AlphaFoldDB" id="A0A2H1E8A8"/>
<keyword evidence="1" id="KW-1133">Transmembrane helix</keyword>
<reference evidence="2 3" key="1">
    <citation type="submission" date="2016-11" db="EMBL/GenBank/DDBJ databases">
        <authorList>
            <person name="Jaros S."/>
            <person name="Januszkiewicz K."/>
            <person name="Wedrychowicz H."/>
        </authorList>
    </citation>
    <scope>NUCLEOTIDE SEQUENCE [LARGE SCALE GENOMIC DNA]</scope>
    <source>
        <strain evidence="2">NCIMB 2154T</strain>
    </source>
</reference>
<dbReference type="STRING" id="1349785.GCA_000509405_00087"/>
<dbReference type="EMBL" id="LT634361">
    <property type="protein sequence ID" value="SFZ81276.1"/>
    <property type="molecule type" value="Genomic_DNA"/>
</dbReference>
<evidence type="ECO:0000256" key="1">
    <source>
        <dbReference type="SAM" id="Phobius"/>
    </source>
</evidence>
<evidence type="ECO:0000313" key="2">
    <source>
        <dbReference type="EMBL" id="SFZ81276.1"/>
    </source>
</evidence>
<keyword evidence="3" id="KW-1185">Reference proteome</keyword>
<proteinExistence type="predicted"/>
<protein>
    <recommendedName>
        <fullName evidence="4">DUF3592 domain-containing protein</fullName>
    </recommendedName>
</protein>
<gene>
    <name evidence="2" type="ORF">MARIT_1028</name>
</gene>
<keyword evidence="1" id="KW-0812">Transmembrane</keyword>
<name>A0A2H1E8A8_9FLAO</name>
<evidence type="ECO:0008006" key="4">
    <source>
        <dbReference type="Google" id="ProtNLM"/>
    </source>
</evidence>
<accession>A0A2H1E8A8</accession>
<dbReference type="KEGG" id="tmar:MARIT_1028"/>
<dbReference type="Proteomes" id="UP000231564">
    <property type="component" value="Chromosome MARIT"/>
</dbReference>
<sequence>MFRILNVFFLVGFICIYVLIFLSSLKVTYSNLKFFNIIRTGKVIGVEYYNTLNADLKGTYTNVIIEDKTKDTIYGSTQKMYRVGDKVKFRYIGEQGGNVIFEVNNNIIGSKYDSWDVLSPFIILLFSYVFFRFVKNRILK</sequence>
<keyword evidence="1" id="KW-0472">Membrane</keyword>
<feature type="transmembrane region" description="Helical" evidence="1">
    <location>
        <begin position="7"/>
        <end position="25"/>
    </location>
</feature>
<dbReference type="RefSeq" id="WP_024742541.1">
    <property type="nucleotide sequence ID" value="NZ_BAUG01000103.1"/>
</dbReference>
<feature type="transmembrane region" description="Helical" evidence="1">
    <location>
        <begin position="117"/>
        <end position="134"/>
    </location>
</feature>
<dbReference type="OrthoDB" id="9998982at2"/>